<protein>
    <recommendedName>
        <fullName evidence="1">Mitochondrial import inner membrane translocase subunit</fullName>
    </recommendedName>
</protein>
<comment type="similarity">
    <text evidence="1">Belongs to the small Tim family.</text>
</comment>
<dbReference type="SUPFAM" id="SSF144122">
    <property type="entry name" value="Tim10-like"/>
    <property type="match status" value="1"/>
</dbReference>
<dbReference type="GO" id="GO:0015031">
    <property type="term" value="P:protein transport"/>
    <property type="evidence" value="ECO:0007669"/>
    <property type="project" value="UniProtKB-KW"/>
</dbReference>
<evidence type="ECO:0000256" key="1">
    <source>
        <dbReference type="RuleBase" id="RU367043"/>
    </source>
</evidence>
<keyword evidence="1" id="KW-0813">Transport</keyword>
<evidence type="ECO:0000313" key="4">
    <source>
        <dbReference type="EMBL" id="CAE0456621.1"/>
    </source>
</evidence>
<dbReference type="EMBL" id="HBIO01002025">
    <property type="protein sequence ID" value="CAE0456621.1"/>
    <property type="molecule type" value="Transcribed_RNA"/>
</dbReference>
<keyword evidence="1" id="KW-0653">Protein transport</keyword>
<keyword evidence="1" id="KW-0496">Mitochondrion</keyword>
<keyword evidence="1" id="KW-0472">Membrane</keyword>
<dbReference type="AlphaFoldDB" id="A0A7S3V4K5"/>
<comment type="function">
    <text evidence="1">Mitochondrial intermembrane chaperone that participates in the import and insertion of some multi-pass transmembrane proteins into the mitochondrial inner membrane. Also required for the transfer of beta-barrel precursors from the TOM complex to the sorting and assembly machinery (SAM complex) of the outer membrane. Acts as a chaperone-like protein that protects the hydrophobic precursors from aggregation and guide them through the mitochondrial intermembrane space.</text>
</comment>
<dbReference type="InterPro" id="IPR004217">
    <property type="entry name" value="Tim10-like"/>
</dbReference>
<keyword evidence="1" id="KW-0999">Mitochondrion inner membrane</keyword>
<feature type="compositionally biased region" description="Low complexity" evidence="2">
    <location>
        <begin position="1"/>
        <end position="13"/>
    </location>
</feature>
<name>A0A7S3V4K5_9STRA</name>
<comment type="domain">
    <text evidence="1">The twin CX3C motif contains 4 conserved Cys residues that form 2 disulfide bonds in the mitochondrial intermembrane space.</text>
</comment>
<reference evidence="4" key="1">
    <citation type="submission" date="2021-01" db="EMBL/GenBank/DDBJ databases">
        <authorList>
            <person name="Corre E."/>
            <person name="Pelletier E."/>
            <person name="Niang G."/>
            <person name="Scheremetjew M."/>
            <person name="Finn R."/>
            <person name="Kale V."/>
            <person name="Holt S."/>
            <person name="Cochrane G."/>
            <person name="Meng A."/>
            <person name="Brown T."/>
            <person name="Cohen L."/>
        </authorList>
    </citation>
    <scope>NUCLEOTIDE SEQUENCE</scope>
    <source>
        <strain evidence="4">MM31A-1</strain>
    </source>
</reference>
<keyword evidence="1" id="KW-0143">Chaperone</keyword>
<dbReference type="Pfam" id="PF02953">
    <property type="entry name" value="zf-Tim10_DDP"/>
    <property type="match status" value="1"/>
</dbReference>
<sequence length="121" mass="13341">MGFFSRGSSDDSSQPATRDFSSSDEAAYTHEDTMPTSPSAAGMAEMQQFAAAIQQQVLVQATISDLTEKAFERCITKPSDSLTGYEASCVQAVTNKWLDSNQFIMKRFQKKMASQQSEPTY</sequence>
<feature type="region of interest" description="Disordered" evidence="2">
    <location>
        <begin position="1"/>
        <end position="42"/>
    </location>
</feature>
<proteinExistence type="inferred from homology"/>
<dbReference type="InterPro" id="IPR035427">
    <property type="entry name" value="Tim10-like_dom_sf"/>
</dbReference>
<feature type="compositionally biased region" description="Polar residues" evidence="2">
    <location>
        <begin position="14"/>
        <end position="24"/>
    </location>
</feature>
<dbReference type="GO" id="GO:0005743">
    <property type="term" value="C:mitochondrial inner membrane"/>
    <property type="evidence" value="ECO:0007669"/>
    <property type="project" value="UniProtKB-SubCell"/>
</dbReference>
<organism evidence="4">
    <name type="scientific">Chaetoceros debilis</name>
    <dbReference type="NCBI Taxonomy" id="122233"/>
    <lineage>
        <taxon>Eukaryota</taxon>
        <taxon>Sar</taxon>
        <taxon>Stramenopiles</taxon>
        <taxon>Ochrophyta</taxon>
        <taxon>Bacillariophyta</taxon>
        <taxon>Coscinodiscophyceae</taxon>
        <taxon>Chaetocerotophycidae</taxon>
        <taxon>Chaetocerotales</taxon>
        <taxon>Chaetocerotaceae</taxon>
        <taxon>Chaetoceros</taxon>
    </lineage>
</organism>
<gene>
    <name evidence="4" type="ORF">CDEB00056_LOCUS1462</name>
</gene>
<comment type="subunit">
    <text evidence="1">Heterohexamer.</text>
</comment>
<feature type="domain" description="Tim10-like" evidence="3">
    <location>
        <begin position="48"/>
        <end position="110"/>
    </location>
</feature>
<keyword evidence="1" id="KW-1015">Disulfide bond</keyword>
<accession>A0A7S3V4K5</accession>
<comment type="subcellular location">
    <subcellularLocation>
        <location evidence="1">Mitochondrion inner membrane</location>
        <topology evidence="1">Peripheral membrane protein</topology>
        <orientation evidence="1">Intermembrane side</orientation>
    </subcellularLocation>
</comment>
<dbReference type="Gene3D" id="1.10.287.810">
    <property type="entry name" value="Mitochondrial import inner membrane translocase subunit tim13 like domains"/>
    <property type="match status" value="1"/>
</dbReference>
<evidence type="ECO:0000259" key="3">
    <source>
        <dbReference type="Pfam" id="PF02953"/>
    </source>
</evidence>
<evidence type="ECO:0000256" key="2">
    <source>
        <dbReference type="SAM" id="MobiDB-lite"/>
    </source>
</evidence>
<keyword evidence="1" id="KW-0811">Translocation</keyword>